<dbReference type="OrthoDB" id="2588235at2"/>
<sequence>MHTTDLIRTSDFAFELDGQPVSFEQIFPGFHAADRVGIVVRDSGGSIGASGLLAASIAKFYDFYREHLGNGPDKLRIYPDYYVFHVGIRHLDHYWMDIWPPHKEVVVGDEPELVLEAINDRGITRLLVQDAVPYQAAALYEPIPEESIDPECALFLQETISSAEKRILTSLAYSPSGRTRDGDIRVRSTQAAENLVAASIRGTENLSTECKERLLASRLAMAEDRRITETYRRIALGSALCMLANSIRTGVVTRGYMAKM</sequence>
<reference evidence="2" key="1">
    <citation type="submission" date="2015-12" db="EMBL/GenBank/DDBJ databases">
        <title>Complete genome sequences of two moderately thermophilic Paenibacillus species.</title>
        <authorList>
            <person name="Butler R.III."/>
            <person name="Wang J."/>
            <person name="Stark B.C."/>
            <person name="Pombert J.-F."/>
        </authorList>
    </citation>
    <scope>NUCLEOTIDE SEQUENCE [LARGE SCALE GENOMIC DNA]</scope>
    <source>
        <strain evidence="2">32O-Y</strain>
    </source>
</reference>
<dbReference type="AlphaFoldDB" id="A0A0U2VY08"/>
<evidence type="ECO:0000313" key="1">
    <source>
        <dbReference type="EMBL" id="ALS21188.1"/>
    </source>
</evidence>
<dbReference type="EMBL" id="CP013652">
    <property type="protein sequence ID" value="ALS21188.1"/>
    <property type="molecule type" value="Genomic_DNA"/>
</dbReference>
<organism evidence="1 2">
    <name type="scientific">Paenibacillus naphthalenovorans</name>
    <dbReference type="NCBI Taxonomy" id="162209"/>
    <lineage>
        <taxon>Bacteria</taxon>
        <taxon>Bacillati</taxon>
        <taxon>Bacillota</taxon>
        <taxon>Bacilli</taxon>
        <taxon>Bacillales</taxon>
        <taxon>Paenibacillaceae</taxon>
        <taxon>Paenibacillus</taxon>
    </lineage>
</organism>
<proteinExistence type="predicted"/>
<dbReference type="KEGG" id="pnp:IJ22_08060"/>
<dbReference type="RefSeq" id="WP_062407397.1">
    <property type="nucleotide sequence ID" value="NZ_BJCS01000006.1"/>
</dbReference>
<accession>A0A0U2VY08</accession>
<dbReference type="STRING" id="162209.IJ22_08060"/>
<dbReference type="PATRIC" id="fig|162209.4.peg.862"/>
<name>A0A0U2VY08_9BACL</name>
<dbReference type="Proteomes" id="UP000061660">
    <property type="component" value="Chromosome"/>
</dbReference>
<protein>
    <submittedName>
        <fullName evidence="1">Uncharacterized protein</fullName>
    </submittedName>
</protein>
<keyword evidence="2" id="KW-1185">Reference proteome</keyword>
<reference evidence="1 2" key="2">
    <citation type="journal article" date="2016" name="Genome Announc.">
        <title>Complete Genome Sequences of Two Interactive Moderate Thermophiles, Paenibacillus napthalenovorans 32O-Y and Paenibacillus sp. 32O-W.</title>
        <authorList>
            <person name="Butler R.R.III."/>
            <person name="Wang J."/>
            <person name="Stark B.C."/>
            <person name="Pombert J.F."/>
        </authorList>
    </citation>
    <scope>NUCLEOTIDE SEQUENCE [LARGE SCALE GENOMIC DNA]</scope>
    <source>
        <strain evidence="1 2">32O-Y</strain>
    </source>
</reference>
<gene>
    <name evidence="1" type="ORF">IJ22_08060</name>
</gene>
<evidence type="ECO:0000313" key="2">
    <source>
        <dbReference type="Proteomes" id="UP000061660"/>
    </source>
</evidence>